<keyword evidence="2" id="KW-0418">Kinase</keyword>
<dbReference type="GO" id="GO:0004340">
    <property type="term" value="F:glucokinase activity"/>
    <property type="evidence" value="ECO:0007669"/>
    <property type="project" value="InterPro"/>
</dbReference>
<evidence type="ECO:0000256" key="3">
    <source>
        <dbReference type="RuleBase" id="RU004046"/>
    </source>
</evidence>
<sequence>MQRILAADIGGTNCRFASFSLDQGRLRQERVVWIRSAGLLDTDMVLVALERELETPLRTADMLVLGLAGPVSDGLRGGLTNGALRVDLTGLEQRYGIPRALVINDFTAEAYGCLTEIGEQARCVVRPTEQAEVPPTASRGVLGAGTGLGTASLVHDGRGGWLPVAAEGGHASFPFVGDEENDFHKFVCRELGYPFARGDDILTGRGLGLLHRYLSGETLEAREVGERALSRDTPTLRWYSRFYARACRNWILTTLCRGGLWIAGGIASRNPLSVTSDYFLRELYTTPQFASLIRSVPIYLIENKNSGLWGAAQAGLEVLRREAR</sequence>
<keyword evidence="5" id="KW-1185">Reference proteome</keyword>
<dbReference type="PANTHER" id="PTHR47363:SF1">
    <property type="entry name" value="GLUCOKINASE"/>
    <property type="match status" value="1"/>
</dbReference>
<dbReference type="Proteomes" id="UP000069241">
    <property type="component" value="Chromosome"/>
</dbReference>
<dbReference type="STRING" id="44742.AXF13_04475"/>
<dbReference type="CDD" id="cd24008">
    <property type="entry name" value="ASKHA_NBD_GLK"/>
    <property type="match status" value="1"/>
</dbReference>
<dbReference type="Pfam" id="PF02685">
    <property type="entry name" value="Glucokinase"/>
    <property type="match status" value="1"/>
</dbReference>
<dbReference type="GO" id="GO:0005536">
    <property type="term" value="F:D-glucose binding"/>
    <property type="evidence" value="ECO:0007669"/>
    <property type="project" value="InterPro"/>
</dbReference>
<evidence type="ECO:0000256" key="2">
    <source>
        <dbReference type="ARBA" id="ARBA00022777"/>
    </source>
</evidence>
<dbReference type="GO" id="GO:0005524">
    <property type="term" value="F:ATP binding"/>
    <property type="evidence" value="ECO:0007669"/>
    <property type="project" value="InterPro"/>
</dbReference>
<dbReference type="RefSeq" id="WP_062251798.1">
    <property type="nucleotide sequence ID" value="NZ_CP014229.1"/>
</dbReference>
<reference evidence="5" key="1">
    <citation type="submission" date="2016-02" db="EMBL/GenBank/DDBJ databases">
        <authorList>
            <person name="Holder M.E."/>
            <person name="Ajami N.J."/>
            <person name="Petrosino J.F."/>
        </authorList>
    </citation>
    <scope>NUCLEOTIDE SEQUENCE [LARGE SCALE GENOMIC DNA]</scope>
    <source>
        <strain evidence="5">CCUG 45958</strain>
    </source>
</reference>
<evidence type="ECO:0000313" key="5">
    <source>
        <dbReference type="Proteomes" id="UP000069241"/>
    </source>
</evidence>
<dbReference type="GO" id="GO:0006096">
    <property type="term" value="P:glycolytic process"/>
    <property type="evidence" value="ECO:0007669"/>
    <property type="project" value="InterPro"/>
</dbReference>
<accession>A0A0X8JIH2</accession>
<dbReference type="Gene3D" id="3.40.367.20">
    <property type="match status" value="1"/>
</dbReference>
<dbReference type="EMBL" id="CP014229">
    <property type="protein sequence ID" value="AMD89424.1"/>
    <property type="molecule type" value="Genomic_DNA"/>
</dbReference>
<dbReference type="KEGG" id="dfi:AXF13_04475"/>
<evidence type="ECO:0000256" key="1">
    <source>
        <dbReference type="ARBA" id="ARBA00022679"/>
    </source>
</evidence>
<proteinExistence type="inferred from homology"/>
<dbReference type="AlphaFoldDB" id="A0A0X8JIH2"/>
<organism evidence="4 5">
    <name type="scientific">Desulfovibrio fairfieldensis</name>
    <dbReference type="NCBI Taxonomy" id="44742"/>
    <lineage>
        <taxon>Bacteria</taxon>
        <taxon>Pseudomonadati</taxon>
        <taxon>Thermodesulfobacteriota</taxon>
        <taxon>Desulfovibrionia</taxon>
        <taxon>Desulfovibrionales</taxon>
        <taxon>Desulfovibrionaceae</taxon>
        <taxon>Desulfovibrio</taxon>
    </lineage>
</organism>
<protein>
    <recommendedName>
        <fullName evidence="6">Glucokinase</fullName>
    </recommendedName>
</protein>
<dbReference type="SUPFAM" id="SSF53067">
    <property type="entry name" value="Actin-like ATPase domain"/>
    <property type="match status" value="1"/>
</dbReference>
<keyword evidence="1" id="KW-0808">Transferase</keyword>
<evidence type="ECO:0000313" key="4">
    <source>
        <dbReference type="EMBL" id="AMD89424.1"/>
    </source>
</evidence>
<dbReference type="InterPro" id="IPR043129">
    <property type="entry name" value="ATPase_NBD"/>
</dbReference>
<dbReference type="PANTHER" id="PTHR47363">
    <property type="entry name" value="GLUCOKINASE"/>
    <property type="match status" value="1"/>
</dbReference>
<name>A0A0X8JIH2_9BACT</name>
<comment type="similarity">
    <text evidence="3">Belongs to the bacterial glucokinase family.</text>
</comment>
<evidence type="ECO:0008006" key="6">
    <source>
        <dbReference type="Google" id="ProtNLM"/>
    </source>
</evidence>
<dbReference type="Gene3D" id="3.30.420.40">
    <property type="match status" value="1"/>
</dbReference>
<gene>
    <name evidence="4" type="ORF">AXF13_04475</name>
</gene>
<dbReference type="InterPro" id="IPR003836">
    <property type="entry name" value="Glucokinase"/>
</dbReference>